<sequence length="164" mass="19630">MKPRLRFIFDYGCNPLWSADDITNEKFGYHIDDLSKLGLSNKTIKLAEHCSDMFYNYLNPVYQGFPSFWSGRMYAFFQFSIKRLFDQIGNEIGMEYEIQNEELDRFNEIIDSNKIDSDLSSFVSNPVDFALKNGVNFRSEEELKREIRNTYKEWEEKEYKYYST</sequence>
<accession>E6XCM1</accession>
<reference evidence="1 2" key="1">
    <citation type="journal article" date="2010" name="Stand. Genomic Sci.">
        <title>Complete genome sequence of Cellulophaga algicola type strain (IC166).</title>
        <authorList>
            <person name="Abt B."/>
            <person name="Lu M."/>
            <person name="Misra M."/>
            <person name="Han C."/>
            <person name="Nolan M."/>
            <person name="Lucas S."/>
            <person name="Hammon N."/>
            <person name="Deshpande S."/>
            <person name="Cheng J.F."/>
            <person name="Tapia R."/>
            <person name="Goodwin L."/>
            <person name="Pitluck S."/>
            <person name="Liolios K."/>
            <person name="Pagani I."/>
            <person name="Ivanova N."/>
            <person name="Mavromatis K."/>
            <person name="Ovchinikova G."/>
            <person name="Pati A."/>
            <person name="Chen A."/>
            <person name="Palaniappan K."/>
            <person name="Land M."/>
            <person name="Hauser L."/>
            <person name="Chang Y.J."/>
            <person name="Jeffries C.D."/>
            <person name="Detter J.C."/>
            <person name="Brambilla E."/>
            <person name="Rohde M."/>
            <person name="Tindall B.J."/>
            <person name="Goker M."/>
            <person name="Woyke T."/>
            <person name="Bristow J."/>
            <person name="Eisen J.A."/>
            <person name="Markowitz V."/>
            <person name="Hugenholtz P."/>
            <person name="Kyrpides N.C."/>
            <person name="Klenk H.P."/>
            <person name="Lapidus A."/>
        </authorList>
    </citation>
    <scope>NUCLEOTIDE SEQUENCE [LARGE SCALE GENOMIC DNA]</scope>
    <source>
        <strain evidence="2">DSM 14237 / IC166 / ACAM 630</strain>
    </source>
</reference>
<organism evidence="1 2">
    <name type="scientific">Cellulophaga algicola (strain DSM 14237 / IC166 / ACAM 630)</name>
    <dbReference type="NCBI Taxonomy" id="688270"/>
    <lineage>
        <taxon>Bacteria</taxon>
        <taxon>Pseudomonadati</taxon>
        <taxon>Bacteroidota</taxon>
        <taxon>Flavobacteriia</taxon>
        <taxon>Flavobacteriales</taxon>
        <taxon>Flavobacteriaceae</taxon>
        <taxon>Cellulophaga</taxon>
    </lineage>
</organism>
<name>E6XCM1_CELAD</name>
<dbReference type="Proteomes" id="UP000008634">
    <property type="component" value="Chromosome"/>
</dbReference>
<evidence type="ECO:0000313" key="2">
    <source>
        <dbReference type="Proteomes" id="UP000008634"/>
    </source>
</evidence>
<dbReference type="EMBL" id="CP002453">
    <property type="protein sequence ID" value="ADV49010.1"/>
    <property type="molecule type" value="Genomic_DNA"/>
</dbReference>
<protein>
    <submittedName>
        <fullName evidence="1">Uncharacterized protein</fullName>
    </submittedName>
</protein>
<dbReference type="HOGENOM" id="CLU_1616034_0_0_10"/>
<proteinExistence type="predicted"/>
<gene>
    <name evidence="1" type="ordered locus">Celal_1709</name>
</gene>
<dbReference type="KEGG" id="cao:Celal_1709"/>
<keyword evidence="2" id="KW-1185">Reference proteome</keyword>
<dbReference type="STRING" id="688270.Celal_1709"/>
<dbReference type="AlphaFoldDB" id="E6XCM1"/>
<evidence type="ECO:0000313" key="1">
    <source>
        <dbReference type="EMBL" id="ADV49010.1"/>
    </source>
</evidence>